<dbReference type="CDD" id="cd09007">
    <property type="entry name" value="NP-I_spr0068"/>
    <property type="match status" value="1"/>
</dbReference>
<name>A0A9W6CG80_9FIRM</name>
<dbReference type="EMBL" id="BSCH01000013">
    <property type="protein sequence ID" value="GLG90719.1"/>
    <property type="molecule type" value="Genomic_DNA"/>
</dbReference>
<accession>A0A9W6CG80</accession>
<dbReference type="GO" id="GO:0005829">
    <property type="term" value="C:cytosol"/>
    <property type="evidence" value="ECO:0007669"/>
    <property type="project" value="TreeGrafter"/>
</dbReference>
<feature type="domain" description="Nucleoside phosphorylase" evidence="4">
    <location>
        <begin position="54"/>
        <end position="234"/>
    </location>
</feature>
<sequence>MILQEFDPSQKAVINAEDFVDPIAEMPETAVACYSRITMERMVEELGAKKIASTSTANGETYVYRAAYKGKEIALFMIDVGAPMSVAMLEEVFAMGVRNVIVFGTCGVLDREIEDCSILIPNQAIRDEGTSYHYAPAENEIEVNGNYLGQFTDLLEAMNIYYTVGKVWTTDAFYRETVEKVKRRKEQGCICVDMECSANAAAARFRGRELFQFFYAADNLDAEQWDIRSLGNDAKLMEKDRIAMIALELAVRI</sequence>
<dbReference type="PANTHER" id="PTHR43691:SF11">
    <property type="entry name" value="FI09636P-RELATED"/>
    <property type="match status" value="1"/>
</dbReference>
<dbReference type="SUPFAM" id="SSF53167">
    <property type="entry name" value="Purine and uridine phosphorylases"/>
    <property type="match status" value="1"/>
</dbReference>
<comment type="catalytic activity">
    <reaction evidence="3">
        <text>uridine + phosphate = alpha-D-ribose 1-phosphate + uracil</text>
        <dbReference type="Rhea" id="RHEA:24388"/>
        <dbReference type="ChEBI" id="CHEBI:16704"/>
        <dbReference type="ChEBI" id="CHEBI:17568"/>
        <dbReference type="ChEBI" id="CHEBI:43474"/>
        <dbReference type="ChEBI" id="CHEBI:57720"/>
        <dbReference type="EC" id="2.4.2.3"/>
    </reaction>
</comment>
<organism evidence="5 6">
    <name type="scientific">Sellimonas catena</name>
    <dbReference type="NCBI Taxonomy" id="2994035"/>
    <lineage>
        <taxon>Bacteria</taxon>
        <taxon>Bacillati</taxon>
        <taxon>Bacillota</taxon>
        <taxon>Clostridia</taxon>
        <taxon>Lachnospirales</taxon>
        <taxon>Lachnospiraceae</taxon>
        <taxon>Sellimonas</taxon>
    </lineage>
</organism>
<dbReference type="PANTHER" id="PTHR43691">
    <property type="entry name" value="URIDINE PHOSPHORYLASE"/>
    <property type="match status" value="1"/>
</dbReference>
<reference evidence="5" key="2">
    <citation type="submission" date="2022-11" db="EMBL/GenBank/DDBJ databases">
        <title>Draft genome sequence of Sellimonas catena strain 18CBH55.</title>
        <authorList>
            <person name="Hisatomi A."/>
            <person name="Ohkuma M."/>
            <person name="Sakamoto M."/>
        </authorList>
    </citation>
    <scope>NUCLEOTIDE SEQUENCE</scope>
    <source>
        <strain evidence="5">18CBH55</strain>
    </source>
</reference>
<evidence type="ECO:0000256" key="2">
    <source>
        <dbReference type="ARBA" id="ARBA00021980"/>
    </source>
</evidence>
<reference evidence="5" key="3">
    <citation type="journal article" date="2023" name="Int. J. Syst. Evol. Microbiol.">
        <title>Sellimonas catena sp. nov., isolated from human faeces.</title>
        <authorList>
            <person name="Hisatomi A."/>
            <person name="Ohkuma M."/>
            <person name="Sakamoto M."/>
        </authorList>
    </citation>
    <scope>NUCLEOTIDE SEQUENCE</scope>
    <source>
        <strain evidence="5">18CBH55</strain>
    </source>
</reference>
<dbReference type="InterPro" id="IPR035994">
    <property type="entry name" value="Nucleoside_phosphorylase_sf"/>
</dbReference>
<dbReference type="EC" id="2.4.2.3" evidence="1"/>
<dbReference type="RefSeq" id="WP_281845460.1">
    <property type="nucleotide sequence ID" value="NZ_BSCH01000013.1"/>
</dbReference>
<dbReference type="GO" id="GO:0004731">
    <property type="term" value="F:purine-nucleoside phosphorylase activity"/>
    <property type="evidence" value="ECO:0007669"/>
    <property type="project" value="TreeGrafter"/>
</dbReference>
<comment type="caution">
    <text evidence="5">The sequence shown here is derived from an EMBL/GenBank/DDBJ whole genome shotgun (WGS) entry which is preliminary data.</text>
</comment>
<evidence type="ECO:0000256" key="3">
    <source>
        <dbReference type="ARBA" id="ARBA00048447"/>
    </source>
</evidence>
<evidence type="ECO:0000313" key="5">
    <source>
        <dbReference type="EMBL" id="GLG90719.1"/>
    </source>
</evidence>
<reference evidence="5" key="1">
    <citation type="submission" date="2022-11" db="EMBL/GenBank/DDBJ databases">
        <title>Draft genome sequence of Sellimonas catena strain 18CBH55.</title>
        <authorList>
            <person name="Atsushi H."/>
            <person name="Moriya O."/>
            <person name="Mitsuo S."/>
        </authorList>
    </citation>
    <scope>NUCLEOTIDE SEQUENCE</scope>
    <source>
        <strain evidence="5">18CBH55</strain>
    </source>
</reference>
<proteinExistence type="predicted"/>
<protein>
    <recommendedName>
        <fullName evidence="2">Uridine phosphorylase</fullName>
        <ecNumber evidence="1">2.4.2.3</ecNumber>
    </recommendedName>
</protein>
<evidence type="ECO:0000259" key="4">
    <source>
        <dbReference type="Pfam" id="PF01048"/>
    </source>
</evidence>
<dbReference type="AlphaFoldDB" id="A0A9W6CG80"/>
<evidence type="ECO:0000313" key="6">
    <source>
        <dbReference type="Proteomes" id="UP001145094"/>
    </source>
</evidence>
<gene>
    <name evidence="5" type="ORF">Selli2_21460</name>
</gene>
<dbReference type="Pfam" id="PF01048">
    <property type="entry name" value="PNP_UDP_1"/>
    <property type="match status" value="1"/>
</dbReference>
<dbReference type="Gene3D" id="3.40.50.1580">
    <property type="entry name" value="Nucleoside phosphorylase domain"/>
    <property type="match status" value="1"/>
</dbReference>
<dbReference type="InterPro" id="IPR000845">
    <property type="entry name" value="Nucleoside_phosphorylase_d"/>
</dbReference>
<dbReference type="Proteomes" id="UP001145094">
    <property type="component" value="Unassembled WGS sequence"/>
</dbReference>
<evidence type="ECO:0000256" key="1">
    <source>
        <dbReference type="ARBA" id="ARBA00011888"/>
    </source>
</evidence>
<dbReference type="GO" id="GO:0006152">
    <property type="term" value="P:purine nucleoside catabolic process"/>
    <property type="evidence" value="ECO:0007669"/>
    <property type="project" value="TreeGrafter"/>
</dbReference>
<dbReference type="GO" id="GO:0004850">
    <property type="term" value="F:uridine phosphorylase activity"/>
    <property type="evidence" value="ECO:0007669"/>
    <property type="project" value="UniProtKB-EC"/>
</dbReference>